<feature type="domain" description="DUF4261" evidence="2">
    <location>
        <begin position="244"/>
        <end position="321"/>
    </location>
</feature>
<feature type="compositionally biased region" description="Acidic residues" evidence="1">
    <location>
        <begin position="341"/>
        <end position="356"/>
    </location>
</feature>
<dbReference type="InterPro" id="IPR025357">
    <property type="entry name" value="DUF4261"/>
</dbReference>
<dbReference type="OrthoDB" id="277550at2"/>
<keyword evidence="4" id="KW-1185">Reference proteome</keyword>
<organism evidence="3 4">
    <name type="scientific">Stieleria bergensis</name>
    <dbReference type="NCBI Taxonomy" id="2528025"/>
    <lineage>
        <taxon>Bacteria</taxon>
        <taxon>Pseudomonadati</taxon>
        <taxon>Planctomycetota</taxon>
        <taxon>Planctomycetia</taxon>
        <taxon>Pirellulales</taxon>
        <taxon>Pirellulaceae</taxon>
        <taxon>Stieleria</taxon>
    </lineage>
</organism>
<protein>
    <recommendedName>
        <fullName evidence="2">DUF4261 domain-containing protein</fullName>
    </recommendedName>
</protein>
<name>A0A517SV86_9BACT</name>
<reference evidence="3 4" key="1">
    <citation type="submission" date="2019-02" db="EMBL/GenBank/DDBJ databases">
        <title>Deep-cultivation of Planctomycetes and their phenomic and genomic characterization uncovers novel biology.</title>
        <authorList>
            <person name="Wiegand S."/>
            <person name="Jogler M."/>
            <person name="Boedeker C."/>
            <person name="Pinto D."/>
            <person name="Vollmers J."/>
            <person name="Rivas-Marin E."/>
            <person name="Kohn T."/>
            <person name="Peeters S.H."/>
            <person name="Heuer A."/>
            <person name="Rast P."/>
            <person name="Oberbeckmann S."/>
            <person name="Bunk B."/>
            <person name="Jeske O."/>
            <person name="Meyerdierks A."/>
            <person name="Storesund J.E."/>
            <person name="Kallscheuer N."/>
            <person name="Luecker S."/>
            <person name="Lage O.M."/>
            <person name="Pohl T."/>
            <person name="Merkel B.J."/>
            <person name="Hornburger P."/>
            <person name="Mueller R.-W."/>
            <person name="Bruemmer F."/>
            <person name="Labrenz M."/>
            <person name="Spormann A.M."/>
            <person name="Op den Camp H."/>
            <person name="Overmann J."/>
            <person name="Amann R."/>
            <person name="Jetten M.S.M."/>
            <person name="Mascher T."/>
            <person name="Medema M.H."/>
            <person name="Devos D.P."/>
            <person name="Kaster A.-K."/>
            <person name="Ovreas L."/>
            <person name="Rohde M."/>
            <person name="Galperin M.Y."/>
            <person name="Jogler C."/>
        </authorList>
    </citation>
    <scope>NUCLEOTIDE SEQUENCE [LARGE SCALE GENOMIC DNA]</scope>
    <source>
        <strain evidence="3 4">SV_7m_r</strain>
    </source>
</reference>
<dbReference type="Pfam" id="PF14080">
    <property type="entry name" value="DUF4261"/>
    <property type="match status" value="1"/>
</dbReference>
<dbReference type="AlphaFoldDB" id="A0A517SV86"/>
<dbReference type="Proteomes" id="UP000315003">
    <property type="component" value="Chromosome"/>
</dbReference>
<evidence type="ECO:0000259" key="2">
    <source>
        <dbReference type="Pfam" id="PF14080"/>
    </source>
</evidence>
<evidence type="ECO:0000256" key="1">
    <source>
        <dbReference type="SAM" id="MobiDB-lite"/>
    </source>
</evidence>
<evidence type="ECO:0000313" key="4">
    <source>
        <dbReference type="Proteomes" id="UP000315003"/>
    </source>
</evidence>
<sequence>MSKGLFTQGMCVLFDRAVSLEQLRQQLKIFEFVGVQEAGVGEPTQQTLVYQFAPDSAGHLLVTIADTPWVDPIGDPTADPDQFLAWSLGQLGPLAYPGCLERAVEQTWDWPEAESKIAGHTYHVRLLISYLIGSDEDAEEGESLEVGLDDFDSEFSLDTEDDGIDLIPAAYDPLKELQFMMRGISRIMQIPGAVCYFNPGGEVLADESTLRRGLNEAWNLERPPVEMWTNVRIFNLDGPWILMDTVGMGQLDCPDLEAVFHRDQLQPAQVEAFLRSGTGLQIQNAADFSDGDVAEGSAGVVWRAIECEEGLSDPPRETVRWVLNEGPQPPETLLKSKTVTEDYDGFDPDDLGEMPY</sequence>
<proteinExistence type="predicted"/>
<accession>A0A517SV86</accession>
<evidence type="ECO:0000313" key="3">
    <source>
        <dbReference type="EMBL" id="QDT60028.1"/>
    </source>
</evidence>
<dbReference type="RefSeq" id="WP_145272260.1">
    <property type="nucleotide sequence ID" value="NZ_CP036272.1"/>
</dbReference>
<feature type="region of interest" description="Disordered" evidence="1">
    <location>
        <begin position="325"/>
        <end position="356"/>
    </location>
</feature>
<gene>
    <name evidence="3" type="ORF">SV7mr_25440</name>
</gene>
<dbReference type="EMBL" id="CP036272">
    <property type="protein sequence ID" value="QDT60028.1"/>
    <property type="molecule type" value="Genomic_DNA"/>
</dbReference>